<evidence type="ECO:0000313" key="2">
    <source>
        <dbReference type="EMBL" id="KAK0051694.1"/>
    </source>
</evidence>
<evidence type="ECO:0000313" key="3">
    <source>
        <dbReference type="Proteomes" id="UP001233172"/>
    </source>
</evidence>
<keyword evidence="3" id="KW-1185">Reference proteome</keyword>
<gene>
    <name evidence="2" type="ORF">Bpfe_018909</name>
</gene>
<organism evidence="2 3">
    <name type="scientific">Biomphalaria pfeifferi</name>
    <name type="common">Bloodfluke planorb</name>
    <name type="synonym">Freshwater snail</name>
    <dbReference type="NCBI Taxonomy" id="112525"/>
    <lineage>
        <taxon>Eukaryota</taxon>
        <taxon>Metazoa</taxon>
        <taxon>Spiralia</taxon>
        <taxon>Lophotrochozoa</taxon>
        <taxon>Mollusca</taxon>
        <taxon>Gastropoda</taxon>
        <taxon>Heterobranchia</taxon>
        <taxon>Euthyneura</taxon>
        <taxon>Panpulmonata</taxon>
        <taxon>Hygrophila</taxon>
        <taxon>Lymnaeoidea</taxon>
        <taxon>Planorbidae</taxon>
        <taxon>Biomphalaria</taxon>
    </lineage>
</organism>
<dbReference type="AlphaFoldDB" id="A0AAD8F6C6"/>
<feature type="region of interest" description="Disordered" evidence="1">
    <location>
        <begin position="31"/>
        <end position="55"/>
    </location>
</feature>
<accession>A0AAD8F6C6</accession>
<dbReference type="EMBL" id="JASAOG010000101">
    <property type="protein sequence ID" value="KAK0051694.1"/>
    <property type="molecule type" value="Genomic_DNA"/>
</dbReference>
<name>A0AAD8F6C6_BIOPF</name>
<reference evidence="2" key="1">
    <citation type="journal article" date="2023" name="PLoS Negl. Trop. Dis.">
        <title>A genome sequence for Biomphalaria pfeifferi, the major vector snail for the human-infecting parasite Schistosoma mansoni.</title>
        <authorList>
            <person name="Bu L."/>
            <person name="Lu L."/>
            <person name="Laidemitt M.R."/>
            <person name="Zhang S.M."/>
            <person name="Mutuku M."/>
            <person name="Mkoji G."/>
            <person name="Steinauer M."/>
            <person name="Loker E.S."/>
        </authorList>
    </citation>
    <scope>NUCLEOTIDE SEQUENCE</scope>
    <source>
        <strain evidence="2">KasaAsao</strain>
    </source>
</reference>
<reference evidence="2" key="2">
    <citation type="submission" date="2023-04" db="EMBL/GenBank/DDBJ databases">
        <authorList>
            <person name="Bu L."/>
            <person name="Lu L."/>
            <person name="Laidemitt M.R."/>
            <person name="Zhang S.M."/>
            <person name="Mutuku M."/>
            <person name="Mkoji G."/>
            <person name="Steinauer M."/>
            <person name="Loker E.S."/>
        </authorList>
    </citation>
    <scope>NUCLEOTIDE SEQUENCE</scope>
    <source>
        <strain evidence="2">KasaAsao</strain>
        <tissue evidence="2">Whole Snail</tissue>
    </source>
</reference>
<comment type="caution">
    <text evidence="2">The sequence shown here is derived from an EMBL/GenBank/DDBJ whole genome shotgun (WGS) entry which is preliminary data.</text>
</comment>
<dbReference type="Proteomes" id="UP001233172">
    <property type="component" value="Unassembled WGS sequence"/>
</dbReference>
<protein>
    <submittedName>
        <fullName evidence="2">Uncharacterized protein</fullName>
    </submittedName>
</protein>
<proteinExistence type="predicted"/>
<feature type="non-terminal residue" evidence="2">
    <location>
        <position position="55"/>
    </location>
</feature>
<evidence type="ECO:0000256" key="1">
    <source>
        <dbReference type="SAM" id="MobiDB-lite"/>
    </source>
</evidence>
<sequence>MFRENSRLTIYSLLSLLIAILSVILPQDSLAARSRSKSKSNTDTINGLQADEPRG</sequence>